<keyword evidence="3 13" id="KW-0997">Cell inner membrane</keyword>
<evidence type="ECO:0000313" key="16">
    <source>
        <dbReference type="Proteomes" id="UP000267535"/>
    </source>
</evidence>
<keyword evidence="9 13" id="KW-0472">Membrane</keyword>
<dbReference type="GO" id="GO:0031412">
    <property type="term" value="P:gas vesicle organization"/>
    <property type="evidence" value="ECO:0007669"/>
    <property type="project" value="InterPro"/>
</dbReference>
<feature type="binding site" evidence="13">
    <location>
        <position position="114"/>
    </location>
    <ligand>
        <name>Mn(2+)</name>
        <dbReference type="ChEBI" id="CHEBI:29035"/>
        <label>2</label>
    </ligand>
</feature>
<name>A0A3P1SK99_9GAMM</name>
<evidence type="ECO:0000313" key="15">
    <source>
        <dbReference type="EMBL" id="RRC96742.1"/>
    </source>
</evidence>
<feature type="binding site" evidence="13">
    <location>
        <position position="41"/>
    </location>
    <ligand>
        <name>Mn(2+)</name>
        <dbReference type="ChEBI" id="CHEBI:29035"/>
        <label>1</label>
    </ligand>
</feature>
<feature type="domain" description="Calcineurin-like phosphoesterase" evidence="14">
    <location>
        <begin position="1"/>
        <end position="199"/>
    </location>
</feature>
<evidence type="ECO:0000256" key="13">
    <source>
        <dbReference type="HAMAP-Rule" id="MF_00575"/>
    </source>
</evidence>
<dbReference type="InterPro" id="IPR029052">
    <property type="entry name" value="Metallo-depent_PP-like"/>
</dbReference>
<keyword evidence="10 13" id="KW-0464">Manganese</keyword>
<protein>
    <recommendedName>
        <fullName evidence="13">UDP-2,3-diacylglucosamine hydrolase</fullName>
        <ecNumber evidence="13">3.6.1.54</ecNumber>
    </recommendedName>
    <alternativeName>
        <fullName evidence="13">UDP-2,3-diacylglucosamine diphosphatase</fullName>
    </alternativeName>
</protein>
<keyword evidence="5 13" id="KW-0479">Metal-binding</keyword>
<dbReference type="RefSeq" id="WP_124928045.1">
    <property type="nucleotide sequence ID" value="NZ_RQXV01000018.1"/>
</dbReference>
<comment type="catalytic activity">
    <reaction evidence="13">
        <text>UDP-2-N,3-O-bis[(3R)-3-hydroxytetradecanoyl]-alpha-D-glucosamine + H2O = 2-N,3-O-bis[(3R)-3-hydroxytetradecanoyl]-alpha-D-glucosaminyl 1-phosphate + UMP + 2 H(+)</text>
        <dbReference type="Rhea" id="RHEA:25213"/>
        <dbReference type="ChEBI" id="CHEBI:15377"/>
        <dbReference type="ChEBI" id="CHEBI:15378"/>
        <dbReference type="ChEBI" id="CHEBI:57865"/>
        <dbReference type="ChEBI" id="CHEBI:57957"/>
        <dbReference type="ChEBI" id="CHEBI:78847"/>
        <dbReference type="EC" id="3.6.1.54"/>
    </reaction>
</comment>
<dbReference type="Proteomes" id="UP000267535">
    <property type="component" value="Unassembled WGS sequence"/>
</dbReference>
<dbReference type="Gene3D" id="3.60.21.10">
    <property type="match status" value="1"/>
</dbReference>
<keyword evidence="4 13" id="KW-0441">Lipid A biosynthesis</keyword>
<dbReference type="AlphaFoldDB" id="A0A3P1SK99"/>
<proteinExistence type="inferred from homology"/>
<dbReference type="InterPro" id="IPR004843">
    <property type="entry name" value="Calcineurin-like_PHP"/>
</dbReference>
<feature type="binding site" evidence="13">
    <location>
        <position position="195"/>
    </location>
    <ligand>
        <name>Mn(2+)</name>
        <dbReference type="ChEBI" id="CHEBI:29035"/>
        <label>2</label>
    </ligand>
</feature>
<dbReference type="NCBIfam" id="NF003743">
    <property type="entry name" value="PRK05340.1"/>
    <property type="match status" value="1"/>
</dbReference>
<dbReference type="NCBIfam" id="TIGR01854">
    <property type="entry name" value="lipid_A_lpxH"/>
    <property type="match status" value="1"/>
</dbReference>
<evidence type="ECO:0000256" key="11">
    <source>
        <dbReference type="ARBA" id="ARBA00035108"/>
    </source>
</evidence>
<keyword evidence="16" id="KW-1185">Reference proteome</keyword>
<comment type="function">
    <text evidence="13">Hydrolyzes the pyrophosphate bond of UDP-2,3-diacylglucosamine to yield 2,3-diacylglucosamine 1-phosphate (lipid X) and UMP by catalyzing the attack of water at the alpha-P atom. Involved in the biosynthesis of lipid A, a phosphorylated glycolipid that anchors the lipopolysaccharide to the outer membrane of the cell.</text>
</comment>
<dbReference type="UniPathway" id="UPA00359">
    <property type="reaction ID" value="UER00480"/>
</dbReference>
<dbReference type="GO" id="GO:0008758">
    <property type="term" value="F:UDP-2,3-diacylglucosamine hydrolase activity"/>
    <property type="evidence" value="ECO:0007669"/>
    <property type="project" value="UniProtKB-UniRule"/>
</dbReference>
<evidence type="ECO:0000259" key="14">
    <source>
        <dbReference type="Pfam" id="PF00149"/>
    </source>
</evidence>
<feature type="binding site" evidence="13">
    <location>
        <position position="160"/>
    </location>
    <ligand>
        <name>substrate</name>
    </ligand>
</feature>
<dbReference type="InterPro" id="IPR002003">
    <property type="entry name" value="Gas-vesicle_GvpC"/>
</dbReference>
<comment type="similarity">
    <text evidence="12">Belongs to the gas vesicle GvpC family.</text>
</comment>
<evidence type="ECO:0000256" key="12">
    <source>
        <dbReference type="ARBA" id="ARBA00035635"/>
    </source>
</evidence>
<feature type="binding site" evidence="13">
    <location>
        <begin position="79"/>
        <end position="80"/>
    </location>
    <ligand>
        <name>substrate</name>
    </ligand>
</feature>
<dbReference type="InterPro" id="IPR010138">
    <property type="entry name" value="UDP-diacylglucosamine_Hdrlase"/>
</dbReference>
<evidence type="ECO:0000256" key="3">
    <source>
        <dbReference type="ARBA" id="ARBA00022519"/>
    </source>
</evidence>
<evidence type="ECO:0000256" key="9">
    <source>
        <dbReference type="ARBA" id="ARBA00023136"/>
    </source>
</evidence>
<sequence length="237" mass="26418">MRTLFISDLHLHQGRPDLTQALLHFLSNQAAGADQLYILGDLFEAWIGDDAIPPDQQPVISALKQLSSAGTKLFFQHGNRDFLIGPAFSELTGINILNETEIVDLPSSKALLMHGDQLCSDDTEYQALRHQLRNPQWQQAFLSKTISERLAVAQQLRSASKEKNAEKSMAIMDVNPTAVSEAMTDAGINLLIHGHTHRPAVHQIKTGRRIVLGDWDKTGWYLECTETGEQLIEFPLV</sequence>
<feature type="binding site" evidence="13">
    <location>
        <position position="8"/>
    </location>
    <ligand>
        <name>Mn(2+)</name>
        <dbReference type="ChEBI" id="CHEBI:29035"/>
        <label>1</label>
    </ligand>
</feature>
<comment type="subcellular location">
    <subcellularLocation>
        <location evidence="13">Cell inner membrane</location>
        <topology evidence="13">Peripheral membrane protein</topology>
        <orientation evidence="13">Cytoplasmic side</orientation>
    </subcellularLocation>
    <subcellularLocation>
        <location evidence="11">Gas vesicle</location>
    </subcellularLocation>
</comment>
<dbReference type="GO" id="GO:0031411">
    <property type="term" value="C:gas vesicle"/>
    <property type="evidence" value="ECO:0007669"/>
    <property type="project" value="UniProtKB-SubCell"/>
</dbReference>
<gene>
    <name evidence="13" type="primary">lpxH</name>
    <name evidence="15" type="ORF">EHS89_20515</name>
</gene>
<keyword evidence="2 13" id="KW-0444">Lipid biosynthesis</keyword>
<evidence type="ECO:0000256" key="10">
    <source>
        <dbReference type="ARBA" id="ARBA00023211"/>
    </source>
</evidence>
<dbReference type="GO" id="GO:0019897">
    <property type="term" value="C:extrinsic component of plasma membrane"/>
    <property type="evidence" value="ECO:0007669"/>
    <property type="project" value="UniProtKB-UniRule"/>
</dbReference>
<evidence type="ECO:0000256" key="8">
    <source>
        <dbReference type="ARBA" id="ARBA00023098"/>
    </source>
</evidence>
<dbReference type="PANTHER" id="PTHR34990">
    <property type="entry name" value="UDP-2,3-DIACYLGLUCOSAMINE HYDROLASE-RELATED"/>
    <property type="match status" value="1"/>
</dbReference>
<dbReference type="Pfam" id="PF00149">
    <property type="entry name" value="Metallophos"/>
    <property type="match status" value="1"/>
</dbReference>
<dbReference type="EC" id="3.6.1.54" evidence="13"/>
<dbReference type="HAMAP" id="MF_00575">
    <property type="entry name" value="LpxH"/>
    <property type="match status" value="1"/>
</dbReference>
<dbReference type="PANTHER" id="PTHR34990:SF1">
    <property type="entry name" value="UDP-2,3-DIACYLGLUCOSAMINE HYDROLASE"/>
    <property type="match status" value="1"/>
</dbReference>
<feature type="binding site" evidence="13">
    <location>
        <position position="10"/>
    </location>
    <ligand>
        <name>Mn(2+)</name>
        <dbReference type="ChEBI" id="CHEBI:29035"/>
        <label>1</label>
    </ligand>
</feature>
<keyword evidence="1 13" id="KW-1003">Cell membrane</keyword>
<feature type="binding site" evidence="13">
    <location>
        <position position="195"/>
    </location>
    <ligand>
        <name>substrate</name>
    </ligand>
</feature>
<feature type="binding site" evidence="13">
    <location>
        <position position="197"/>
    </location>
    <ligand>
        <name>Mn(2+)</name>
        <dbReference type="ChEBI" id="CHEBI:29035"/>
        <label>1</label>
    </ligand>
</feature>
<feature type="binding site" evidence="13">
    <location>
        <position position="41"/>
    </location>
    <ligand>
        <name>Mn(2+)</name>
        <dbReference type="ChEBI" id="CHEBI:29035"/>
        <label>2</label>
    </ligand>
</feature>
<feature type="binding site" evidence="13">
    <location>
        <position position="79"/>
    </location>
    <ligand>
        <name>Mn(2+)</name>
        <dbReference type="ChEBI" id="CHEBI:29035"/>
        <label>2</label>
    </ligand>
</feature>
<keyword evidence="7" id="KW-0304">Gas vesicle</keyword>
<keyword evidence="8 13" id="KW-0443">Lipid metabolism</keyword>
<evidence type="ECO:0000256" key="1">
    <source>
        <dbReference type="ARBA" id="ARBA00022475"/>
    </source>
</evidence>
<dbReference type="OrthoDB" id="9783283at2"/>
<feature type="binding site" evidence="13">
    <location>
        <position position="167"/>
    </location>
    <ligand>
        <name>substrate</name>
    </ligand>
</feature>
<dbReference type="EMBL" id="RQXV01000018">
    <property type="protein sequence ID" value="RRC96742.1"/>
    <property type="molecule type" value="Genomic_DNA"/>
</dbReference>
<evidence type="ECO:0000256" key="5">
    <source>
        <dbReference type="ARBA" id="ARBA00022723"/>
    </source>
</evidence>
<dbReference type="CDD" id="cd07398">
    <property type="entry name" value="MPP_YbbF-LpxH"/>
    <property type="match status" value="1"/>
</dbReference>
<evidence type="ECO:0000256" key="6">
    <source>
        <dbReference type="ARBA" id="ARBA00022801"/>
    </source>
</evidence>
<dbReference type="NCBIfam" id="TIGR02641">
    <property type="entry name" value="gvpC_cyan_rpt"/>
    <property type="match status" value="1"/>
</dbReference>
<dbReference type="GO" id="GO:0005737">
    <property type="term" value="C:cytoplasm"/>
    <property type="evidence" value="ECO:0007669"/>
    <property type="project" value="InterPro"/>
</dbReference>
<keyword evidence="6 13" id="KW-0378">Hydrolase</keyword>
<organism evidence="15 16">
    <name type="scientific">Amphritea balenae</name>
    <dbReference type="NCBI Taxonomy" id="452629"/>
    <lineage>
        <taxon>Bacteria</taxon>
        <taxon>Pseudomonadati</taxon>
        <taxon>Pseudomonadota</taxon>
        <taxon>Gammaproteobacteria</taxon>
        <taxon>Oceanospirillales</taxon>
        <taxon>Oceanospirillaceae</taxon>
        <taxon>Amphritea</taxon>
    </lineage>
</organism>
<evidence type="ECO:0000256" key="4">
    <source>
        <dbReference type="ARBA" id="ARBA00022556"/>
    </source>
</evidence>
<feature type="binding site" evidence="13">
    <location>
        <position position="164"/>
    </location>
    <ligand>
        <name>substrate</name>
    </ligand>
</feature>
<evidence type="ECO:0000256" key="7">
    <source>
        <dbReference type="ARBA" id="ARBA00022987"/>
    </source>
</evidence>
<comment type="cofactor">
    <cofactor evidence="13">
        <name>Mn(2+)</name>
        <dbReference type="ChEBI" id="CHEBI:29035"/>
    </cofactor>
    <text evidence="13">Binds 2 Mn(2+) ions per subunit in a binuclear metal center.</text>
</comment>
<comment type="similarity">
    <text evidence="13">Belongs to the LpxH family.</text>
</comment>
<evidence type="ECO:0000256" key="2">
    <source>
        <dbReference type="ARBA" id="ARBA00022516"/>
    </source>
</evidence>
<dbReference type="GO" id="GO:0009245">
    <property type="term" value="P:lipid A biosynthetic process"/>
    <property type="evidence" value="ECO:0007669"/>
    <property type="project" value="UniProtKB-UniRule"/>
</dbReference>
<comment type="caution">
    <text evidence="15">The sequence shown here is derived from an EMBL/GenBank/DDBJ whole genome shotgun (WGS) entry which is preliminary data.</text>
</comment>
<accession>A0A3P1SK99</accession>
<dbReference type="SUPFAM" id="SSF56300">
    <property type="entry name" value="Metallo-dependent phosphatases"/>
    <property type="match status" value="1"/>
</dbReference>
<comment type="pathway">
    <text evidence="13">Glycolipid biosynthesis; lipid IV(A) biosynthesis; lipid IV(A) from (3R)-3-hydroxytetradecanoyl-[acyl-carrier-protein] and UDP-N-acetyl-alpha-D-glucosamine: step 4/6.</text>
</comment>
<feature type="binding site" evidence="13">
    <location>
        <position position="122"/>
    </location>
    <ligand>
        <name>substrate</name>
    </ligand>
</feature>
<dbReference type="InterPro" id="IPR043461">
    <property type="entry name" value="LpxH-like"/>
</dbReference>
<reference evidence="15 16" key="1">
    <citation type="submission" date="2018-11" db="EMBL/GenBank/DDBJ databases">
        <title>The draft genome sequence of Amphritea balenae JAMM 1525T.</title>
        <authorList>
            <person name="Fang Z."/>
            <person name="Zhang Y."/>
            <person name="Han X."/>
        </authorList>
    </citation>
    <scope>NUCLEOTIDE SEQUENCE [LARGE SCALE GENOMIC DNA]</scope>
    <source>
        <strain evidence="15 16">JAMM 1525</strain>
    </source>
</reference>
<dbReference type="GO" id="GO:0030145">
    <property type="term" value="F:manganese ion binding"/>
    <property type="evidence" value="ECO:0007669"/>
    <property type="project" value="UniProtKB-UniRule"/>
</dbReference>